<reference evidence="12" key="1">
    <citation type="journal article" date="2014" name="Int. J. Syst. Evol. Microbiol.">
        <title>Complete genome sequence of Corynebacterium casei LMG S-19264T (=DSM 44701T), isolated from a smear-ripened cheese.</title>
        <authorList>
            <consortium name="US DOE Joint Genome Institute (JGI-PGF)"/>
            <person name="Walter F."/>
            <person name="Albersmeier A."/>
            <person name="Kalinowski J."/>
            <person name="Ruckert C."/>
        </authorList>
    </citation>
    <scope>NUCLEOTIDE SEQUENCE</scope>
    <source>
        <strain evidence="12">CGMCC 1.15371</strain>
    </source>
</reference>
<keyword evidence="4" id="KW-1003">Cell membrane</keyword>
<evidence type="ECO:0000256" key="7">
    <source>
        <dbReference type="ARBA" id="ARBA00022777"/>
    </source>
</evidence>
<organism evidence="12 13">
    <name type="scientific">Pullulanibacillus camelliae</name>
    <dbReference type="NCBI Taxonomy" id="1707096"/>
    <lineage>
        <taxon>Bacteria</taxon>
        <taxon>Bacillati</taxon>
        <taxon>Bacillota</taxon>
        <taxon>Bacilli</taxon>
        <taxon>Bacillales</taxon>
        <taxon>Sporolactobacillaceae</taxon>
        <taxon>Pullulanibacillus</taxon>
    </lineage>
</organism>
<evidence type="ECO:0000256" key="6">
    <source>
        <dbReference type="ARBA" id="ARBA00022679"/>
    </source>
</evidence>
<dbReference type="PROSITE" id="PS50885">
    <property type="entry name" value="HAMP"/>
    <property type="match status" value="1"/>
</dbReference>
<dbReference type="EMBL" id="BMIR01000001">
    <property type="protein sequence ID" value="GGE29769.1"/>
    <property type="molecule type" value="Genomic_DNA"/>
</dbReference>
<protein>
    <recommendedName>
        <fullName evidence="3">histidine kinase</fullName>
        <ecNumber evidence="3">2.7.13.3</ecNumber>
    </recommendedName>
</protein>
<evidence type="ECO:0000313" key="12">
    <source>
        <dbReference type="EMBL" id="GGE29769.1"/>
    </source>
</evidence>
<feature type="transmembrane region" description="Helical" evidence="10">
    <location>
        <begin position="12"/>
        <end position="34"/>
    </location>
</feature>
<dbReference type="Gene3D" id="6.10.340.10">
    <property type="match status" value="1"/>
</dbReference>
<dbReference type="RefSeq" id="WP_188688614.1">
    <property type="nucleotide sequence ID" value="NZ_BMIR01000001.1"/>
</dbReference>
<feature type="domain" description="HAMP" evidence="11">
    <location>
        <begin position="355"/>
        <end position="401"/>
    </location>
</feature>
<feature type="transmembrane region" description="Helical" evidence="10">
    <location>
        <begin position="327"/>
        <end position="348"/>
    </location>
</feature>
<comment type="catalytic activity">
    <reaction evidence="1">
        <text>ATP + protein L-histidine = ADP + protein N-phospho-L-histidine.</text>
        <dbReference type="EC" id="2.7.13.3"/>
    </reaction>
</comment>
<keyword evidence="9 10" id="KW-0472">Membrane</keyword>
<evidence type="ECO:0000256" key="3">
    <source>
        <dbReference type="ARBA" id="ARBA00012438"/>
    </source>
</evidence>
<accession>A0A8J2VKW1</accession>
<evidence type="ECO:0000256" key="10">
    <source>
        <dbReference type="SAM" id="Phobius"/>
    </source>
</evidence>
<sequence>MKHSKSLRRQFLIRILIALLIIVILSGTVQLFYIKRQIANNVESQASIVASNVIDGISQTEKASQSIEHQIDLKMVGYAKYIGQALRGKSVNEITNAELKKLSEQLNVQGITVFARKGNDIVGLKATDPQEIGFSFRKISDEAYNSMEGMLHGKAPGKSVVATYKTKNIGVSPISQSGSHEKPVFNKYAYYHEPGTNYIINPYIEANQVYKFTQDVGPDQQIKRTLKSNSNIKEIAVLNPKVFKNPSLAKALYSPQKKVEYGTFNLKTHKNVQWLKKQANKPKRFSTVNTVKGTKLYQTFVPTKDGKLVYIAYDYKAMSAPLYRHSIILIITGLLSLVVLFLLTARFFNHIYDGIQRIKHQINQLASGNLTVKSEVKYGHELQMLSDSTNQMVDQLNQLVKSTHFSATKTQRLATLLEAEASNSVEKVYQFSAEATMKAREELFEVTKFLDESERNLQRYVDDERIKPLLKQIQLIREIADNRTTATTEMTLNLSDLLTSLHEQASELSELSAKLIESMEEFTL</sequence>
<keyword evidence="10" id="KW-0812">Transmembrane</keyword>
<reference evidence="12" key="2">
    <citation type="submission" date="2020-09" db="EMBL/GenBank/DDBJ databases">
        <authorList>
            <person name="Sun Q."/>
            <person name="Zhou Y."/>
        </authorList>
    </citation>
    <scope>NUCLEOTIDE SEQUENCE</scope>
    <source>
        <strain evidence="12">CGMCC 1.15371</strain>
    </source>
</reference>
<dbReference type="SUPFAM" id="SSF158472">
    <property type="entry name" value="HAMP domain-like"/>
    <property type="match status" value="1"/>
</dbReference>
<dbReference type="InterPro" id="IPR003660">
    <property type="entry name" value="HAMP_dom"/>
</dbReference>
<dbReference type="GO" id="GO:0004673">
    <property type="term" value="F:protein histidine kinase activity"/>
    <property type="evidence" value="ECO:0007669"/>
    <property type="project" value="UniProtKB-EC"/>
</dbReference>
<dbReference type="EC" id="2.7.13.3" evidence="3"/>
<dbReference type="CDD" id="cd06225">
    <property type="entry name" value="HAMP"/>
    <property type="match status" value="1"/>
</dbReference>
<keyword evidence="8" id="KW-0902">Two-component regulatory system</keyword>
<evidence type="ECO:0000313" key="13">
    <source>
        <dbReference type="Proteomes" id="UP000628775"/>
    </source>
</evidence>
<comment type="subcellular location">
    <subcellularLocation>
        <location evidence="2">Cell membrane</location>
    </subcellularLocation>
</comment>
<dbReference type="Pfam" id="PF00672">
    <property type="entry name" value="HAMP"/>
    <property type="match status" value="1"/>
</dbReference>
<comment type="caution">
    <text evidence="12">The sequence shown here is derived from an EMBL/GenBank/DDBJ whole genome shotgun (WGS) entry which is preliminary data.</text>
</comment>
<gene>
    <name evidence="12" type="ORF">GCM10011391_05380</name>
</gene>
<keyword evidence="5" id="KW-0597">Phosphoprotein</keyword>
<evidence type="ECO:0000259" key="11">
    <source>
        <dbReference type="PROSITE" id="PS50885"/>
    </source>
</evidence>
<dbReference type="GO" id="GO:0000160">
    <property type="term" value="P:phosphorelay signal transduction system"/>
    <property type="evidence" value="ECO:0007669"/>
    <property type="project" value="UniProtKB-KW"/>
</dbReference>
<proteinExistence type="predicted"/>
<evidence type="ECO:0000256" key="8">
    <source>
        <dbReference type="ARBA" id="ARBA00023012"/>
    </source>
</evidence>
<dbReference type="AlphaFoldDB" id="A0A8J2VKW1"/>
<evidence type="ECO:0000256" key="1">
    <source>
        <dbReference type="ARBA" id="ARBA00000085"/>
    </source>
</evidence>
<name>A0A8J2VKW1_9BACL</name>
<dbReference type="InterPro" id="IPR050428">
    <property type="entry name" value="TCS_sensor_his_kinase"/>
</dbReference>
<evidence type="ECO:0000256" key="4">
    <source>
        <dbReference type="ARBA" id="ARBA00022475"/>
    </source>
</evidence>
<dbReference type="Proteomes" id="UP000628775">
    <property type="component" value="Unassembled WGS sequence"/>
</dbReference>
<evidence type="ECO:0000256" key="5">
    <source>
        <dbReference type="ARBA" id="ARBA00022553"/>
    </source>
</evidence>
<keyword evidence="10" id="KW-1133">Transmembrane helix</keyword>
<dbReference type="GO" id="GO:0005886">
    <property type="term" value="C:plasma membrane"/>
    <property type="evidence" value="ECO:0007669"/>
    <property type="project" value="UniProtKB-SubCell"/>
</dbReference>
<dbReference type="PANTHER" id="PTHR45436:SF5">
    <property type="entry name" value="SENSOR HISTIDINE KINASE TRCS"/>
    <property type="match status" value="1"/>
</dbReference>
<keyword evidence="13" id="KW-1185">Reference proteome</keyword>
<dbReference type="PANTHER" id="PTHR45436">
    <property type="entry name" value="SENSOR HISTIDINE KINASE YKOH"/>
    <property type="match status" value="1"/>
</dbReference>
<keyword evidence="6" id="KW-0808">Transferase</keyword>
<evidence type="ECO:0000256" key="9">
    <source>
        <dbReference type="ARBA" id="ARBA00023136"/>
    </source>
</evidence>
<keyword evidence="7" id="KW-0418">Kinase</keyword>
<evidence type="ECO:0000256" key="2">
    <source>
        <dbReference type="ARBA" id="ARBA00004236"/>
    </source>
</evidence>